<proteinExistence type="predicted"/>
<gene>
    <name evidence="1" type="ORF">SAMN04488530_103142</name>
</gene>
<keyword evidence="2" id="KW-1185">Reference proteome</keyword>
<dbReference type="STRING" id="1121321.SAMN04488530_103142"/>
<dbReference type="EMBL" id="FQWX01000003">
    <property type="protein sequence ID" value="SHG57063.1"/>
    <property type="molecule type" value="Genomic_DNA"/>
</dbReference>
<accession>A0A1M5KY16</accession>
<dbReference type="Proteomes" id="UP000243255">
    <property type="component" value="Unassembled WGS sequence"/>
</dbReference>
<evidence type="ECO:0000313" key="1">
    <source>
        <dbReference type="EMBL" id="SHG57063.1"/>
    </source>
</evidence>
<dbReference type="AlphaFoldDB" id="A0A1M5KY16"/>
<sequence length="35" mass="4202">MYTAFSIYDNMLNEEILLKLMDNYHSFLIISNDTK</sequence>
<protein>
    <submittedName>
        <fullName evidence="1">Uncharacterized protein</fullName>
    </submittedName>
</protein>
<organism evidence="1 2">
    <name type="scientific">Asaccharospora irregularis DSM 2635</name>
    <dbReference type="NCBI Taxonomy" id="1121321"/>
    <lineage>
        <taxon>Bacteria</taxon>
        <taxon>Bacillati</taxon>
        <taxon>Bacillota</taxon>
        <taxon>Clostridia</taxon>
        <taxon>Peptostreptococcales</taxon>
        <taxon>Peptostreptococcaceae</taxon>
        <taxon>Asaccharospora</taxon>
    </lineage>
</organism>
<evidence type="ECO:0000313" key="2">
    <source>
        <dbReference type="Proteomes" id="UP000243255"/>
    </source>
</evidence>
<name>A0A1M5KY16_9FIRM</name>
<reference evidence="2" key="1">
    <citation type="submission" date="2016-11" db="EMBL/GenBank/DDBJ databases">
        <authorList>
            <person name="Varghese N."/>
            <person name="Submissions S."/>
        </authorList>
    </citation>
    <scope>NUCLEOTIDE SEQUENCE [LARGE SCALE GENOMIC DNA]</scope>
    <source>
        <strain evidence="2">DSM 2635</strain>
    </source>
</reference>